<feature type="transmembrane region" description="Helical" evidence="1">
    <location>
        <begin position="117"/>
        <end position="137"/>
    </location>
</feature>
<comment type="caution">
    <text evidence="3">The sequence shown here is derived from an EMBL/GenBank/DDBJ whole genome shotgun (WGS) entry which is preliminary data.</text>
</comment>
<dbReference type="Proteomes" id="UP001339962">
    <property type="component" value="Unassembled WGS sequence"/>
</dbReference>
<feature type="transmembrane region" description="Helical" evidence="1">
    <location>
        <begin position="85"/>
        <end position="105"/>
    </location>
</feature>
<evidence type="ECO:0000313" key="5">
    <source>
        <dbReference type="Proteomes" id="UP001339962"/>
    </source>
</evidence>
<evidence type="ECO:0000313" key="2">
    <source>
        <dbReference type="EMBL" id="MDE8565192.1"/>
    </source>
</evidence>
<evidence type="ECO:0000313" key="4">
    <source>
        <dbReference type="Proteomes" id="UP001213979"/>
    </source>
</evidence>
<dbReference type="SMART" id="SM01251">
    <property type="entry name" value="KbaA"/>
    <property type="match status" value="1"/>
</dbReference>
<dbReference type="EMBL" id="JAQOTG010000018">
    <property type="protein sequence ID" value="MDE8565192.1"/>
    <property type="molecule type" value="Genomic_DNA"/>
</dbReference>
<organism evidence="3 5">
    <name type="scientific">Anoxybacteroides rupiense</name>
    <dbReference type="NCBI Taxonomy" id="311460"/>
    <lineage>
        <taxon>Bacteria</taxon>
        <taxon>Bacillati</taxon>
        <taxon>Bacillota</taxon>
        <taxon>Bacilli</taxon>
        <taxon>Bacillales</taxon>
        <taxon>Anoxybacillaceae</taxon>
        <taxon>Anoxybacteroides</taxon>
    </lineage>
</organism>
<dbReference type="EMBL" id="JARTLI010000031">
    <property type="protein sequence ID" value="MED5052713.1"/>
    <property type="molecule type" value="Genomic_DNA"/>
</dbReference>
<dbReference type="Pfam" id="PF14089">
    <property type="entry name" value="KbaA"/>
    <property type="match status" value="1"/>
</dbReference>
<keyword evidence="1" id="KW-0812">Transmembrane</keyword>
<name>A0ABD5IWK1_9BACL</name>
<reference evidence="3 5" key="2">
    <citation type="submission" date="2023-03" db="EMBL/GenBank/DDBJ databases">
        <title>Bacillus Genome Sequencing.</title>
        <authorList>
            <person name="Dunlap C."/>
        </authorList>
    </citation>
    <scope>NUCLEOTIDE SEQUENCE [LARGE SCALE GENOMIC DNA]</scope>
    <source>
        <strain evidence="3 5">NRS-38</strain>
    </source>
</reference>
<feature type="transmembrane region" description="Helical" evidence="1">
    <location>
        <begin position="48"/>
        <end position="73"/>
    </location>
</feature>
<feature type="transmembrane region" description="Helical" evidence="1">
    <location>
        <begin position="172"/>
        <end position="192"/>
    </location>
</feature>
<sequence length="199" mass="22896">MNSRKWVRLFLTTLGIGGITTALAGFIIRWSEYEKLFIEFKIGELFAVLVWFIGFGFIFSVVSQMGFFAYLTVHRFGLGIFRSVALWNSVQIVLIAFVLFDLIYFRYQLFAKDGESIISYILIALGILLVGVIVAAVKRQQTNKEAFIPSLFFMTVVTIIEWFPALRINDENWLYLMLIPLLVCNAYQLLILHKLTKDA</sequence>
<dbReference type="Proteomes" id="UP001213979">
    <property type="component" value="Unassembled WGS sequence"/>
</dbReference>
<gene>
    <name evidence="3" type="ORF">P9850_12915</name>
    <name evidence="2" type="ORF">PNH38_15140</name>
</gene>
<evidence type="ECO:0000256" key="1">
    <source>
        <dbReference type="SAM" id="Phobius"/>
    </source>
</evidence>
<keyword evidence="1" id="KW-0472">Membrane</keyword>
<keyword evidence="1" id="KW-1133">Transmembrane helix</keyword>
<accession>A0ABD5IWK1</accession>
<feature type="transmembrane region" description="Helical" evidence="1">
    <location>
        <begin position="146"/>
        <end position="166"/>
    </location>
</feature>
<reference evidence="2 4" key="1">
    <citation type="submission" date="2023-01" db="EMBL/GenBank/DDBJ databases">
        <title>Genome-based reclassification of Anoxybacillus geothermalis as a later heterotypic synonym of Anoxybacillus rupiensis.</title>
        <authorList>
            <person name="Inan Bektas K."/>
            <person name="Canakci S."/>
            <person name="Belduz A.A."/>
            <person name="Guler H.H."/>
        </authorList>
    </citation>
    <scope>NUCLEOTIDE SEQUENCE [LARGE SCALE GENOMIC DNA]</scope>
    <source>
        <strain evidence="2 4">DSM 17127</strain>
    </source>
</reference>
<evidence type="ECO:0000313" key="3">
    <source>
        <dbReference type="EMBL" id="MED5052713.1"/>
    </source>
</evidence>
<dbReference type="PIRSF" id="PIRSF029886">
    <property type="entry name" value="KBAA"/>
    <property type="match status" value="1"/>
</dbReference>
<protein>
    <submittedName>
        <fullName evidence="3">KinB-signaling pathway activation protein</fullName>
    </submittedName>
</protein>
<keyword evidence="4" id="KW-1185">Reference proteome</keyword>
<dbReference type="RefSeq" id="WP_044744920.1">
    <property type="nucleotide sequence ID" value="NZ_JACIDF010000013.1"/>
</dbReference>
<proteinExistence type="predicted"/>
<dbReference type="InterPro" id="IPR024164">
    <property type="entry name" value="KinB-signalling_activ"/>
</dbReference>
<dbReference type="AlphaFoldDB" id="A0ABD5IWK1"/>